<dbReference type="PANTHER" id="PTHR33395:SF22">
    <property type="entry name" value="REVERSE TRANSCRIPTASE DOMAIN-CONTAINING PROTEIN"/>
    <property type="match status" value="1"/>
</dbReference>
<dbReference type="GO" id="GO:0007508">
    <property type="term" value="P:larval heart development"/>
    <property type="evidence" value="ECO:0007669"/>
    <property type="project" value="TreeGrafter"/>
</dbReference>
<evidence type="ECO:0000313" key="2">
    <source>
        <dbReference type="EMBL" id="PKU47490.1"/>
    </source>
</evidence>
<dbReference type="AlphaFoldDB" id="A0A2I0UN50"/>
<dbReference type="OrthoDB" id="416454at2759"/>
<evidence type="ECO:0008006" key="4">
    <source>
        <dbReference type="Google" id="ProtNLM"/>
    </source>
</evidence>
<evidence type="ECO:0000256" key="1">
    <source>
        <dbReference type="SAM" id="Phobius"/>
    </source>
</evidence>
<feature type="transmembrane region" description="Helical" evidence="1">
    <location>
        <begin position="85"/>
        <end position="109"/>
    </location>
</feature>
<reference evidence="3" key="1">
    <citation type="submission" date="2017-11" db="EMBL/GenBank/DDBJ databases">
        <authorList>
            <person name="Lima N.C."/>
            <person name="Parody-Merino A.M."/>
            <person name="Battley P.F."/>
            <person name="Fidler A.E."/>
            <person name="Prosdocimi F."/>
        </authorList>
    </citation>
    <scope>NUCLEOTIDE SEQUENCE [LARGE SCALE GENOMIC DNA]</scope>
</reference>
<accession>A0A2I0UN50</accession>
<dbReference type="GO" id="GO:0031012">
    <property type="term" value="C:extracellular matrix"/>
    <property type="evidence" value="ECO:0007669"/>
    <property type="project" value="TreeGrafter"/>
</dbReference>
<dbReference type="PANTHER" id="PTHR33395">
    <property type="entry name" value="TRANSCRIPTASE, PUTATIVE-RELATED-RELATED"/>
    <property type="match status" value="1"/>
</dbReference>
<keyword evidence="1" id="KW-0472">Membrane</keyword>
<reference evidence="3" key="2">
    <citation type="submission" date="2017-12" db="EMBL/GenBank/DDBJ databases">
        <title>Genome sequence of the Bar-tailed Godwit (Limosa lapponica baueri).</title>
        <authorList>
            <person name="Lima N.C.B."/>
            <person name="Parody-Merino A.M."/>
            <person name="Battley P.F."/>
            <person name="Fidler A.E."/>
            <person name="Prosdocimi F."/>
        </authorList>
    </citation>
    <scope>NUCLEOTIDE SEQUENCE [LARGE SCALE GENOMIC DNA]</scope>
</reference>
<keyword evidence="3" id="KW-1185">Reference proteome</keyword>
<sequence>MGPNGMCPQMLRKPGDVLAKPFSIIFERSSRTREISEDWRKVNVTSVFKKGKKEDPGNYRPVSLNSIPGKVMKQLILDVISKDDWAIFAQSGVFSVCLLLSCAASHILWAHTALDKKSKYA</sequence>
<keyword evidence="1" id="KW-1133">Transmembrane helix</keyword>
<organism evidence="2 3">
    <name type="scientific">Limosa lapponica baueri</name>
    <dbReference type="NCBI Taxonomy" id="1758121"/>
    <lineage>
        <taxon>Eukaryota</taxon>
        <taxon>Metazoa</taxon>
        <taxon>Chordata</taxon>
        <taxon>Craniata</taxon>
        <taxon>Vertebrata</taxon>
        <taxon>Euteleostomi</taxon>
        <taxon>Archelosauria</taxon>
        <taxon>Archosauria</taxon>
        <taxon>Dinosauria</taxon>
        <taxon>Saurischia</taxon>
        <taxon>Theropoda</taxon>
        <taxon>Coelurosauria</taxon>
        <taxon>Aves</taxon>
        <taxon>Neognathae</taxon>
        <taxon>Neoaves</taxon>
        <taxon>Charadriiformes</taxon>
        <taxon>Scolopacidae</taxon>
        <taxon>Limosa</taxon>
    </lineage>
</organism>
<protein>
    <recommendedName>
        <fullName evidence="4">Rna-directed dna polymerase from mobile element jockey-like</fullName>
    </recommendedName>
</protein>
<dbReference type="EMBL" id="KZ505677">
    <property type="protein sequence ID" value="PKU47490.1"/>
    <property type="molecule type" value="Genomic_DNA"/>
</dbReference>
<proteinExistence type="predicted"/>
<gene>
    <name evidence="2" type="ORF">llap_2230</name>
</gene>
<dbReference type="GO" id="GO:0061343">
    <property type="term" value="P:cell adhesion involved in heart morphogenesis"/>
    <property type="evidence" value="ECO:0007669"/>
    <property type="project" value="TreeGrafter"/>
</dbReference>
<keyword evidence="1" id="KW-0812">Transmembrane</keyword>
<dbReference type="Proteomes" id="UP000233556">
    <property type="component" value="Unassembled WGS sequence"/>
</dbReference>
<evidence type="ECO:0000313" key="3">
    <source>
        <dbReference type="Proteomes" id="UP000233556"/>
    </source>
</evidence>
<name>A0A2I0UN50_LIMLA</name>